<name>A0A1B8YKI0_9GAMM</name>
<proteinExistence type="predicted"/>
<dbReference type="Proteomes" id="UP000092665">
    <property type="component" value="Unassembled WGS sequence"/>
</dbReference>
<gene>
    <name evidence="1" type="ORF">Phpb_01251</name>
</gene>
<dbReference type="InterPro" id="IPR016929">
    <property type="entry name" value="TsiT-like"/>
</dbReference>
<sequence>MIILSPEIKLYFDRQEPLSPQIVLTDLYRITQQIDHFFGRHKAWYLTGHTRKEALEHLVFEENHPTEKAFQMFEKNYKENFPFIGKSIWDGEDDDLACSLFYENYRSDRLGQTEITIDLNIDEKEFQFSRLIDFITFLVLSRNAPYIMVETNGYTLKQNQVFPDRLSAGWMIYLPFVIDPSLLPMADEILPIANDKEQLGTLIITKKGIFDGENQNDIDKANDVEIQLLNLGLLPLITEV</sequence>
<protein>
    <submittedName>
        <fullName evidence="1">Uncharacterized protein</fullName>
    </submittedName>
</protein>
<evidence type="ECO:0000313" key="2">
    <source>
        <dbReference type="Proteomes" id="UP000092665"/>
    </source>
</evidence>
<dbReference type="AlphaFoldDB" id="A0A1B8YKI0"/>
<keyword evidence="2" id="KW-1185">Reference proteome</keyword>
<dbReference type="RefSeq" id="WP_065389607.1">
    <property type="nucleotide sequence ID" value="NZ_CAWMQN010000032.1"/>
</dbReference>
<reference evidence="2" key="1">
    <citation type="submission" date="2015-11" db="EMBL/GenBank/DDBJ databases">
        <authorList>
            <person name="Tobias N.J."/>
            <person name="Mishra B."/>
            <person name="Gupta D.K."/>
            <person name="Thines M."/>
            <person name="Stinear T.P."/>
            <person name="Bode H.B."/>
        </authorList>
    </citation>
    <scope>NUCLEOTIDE SEQUENCE [LARGE SCALE GENOMIC DNA]</scope>
    <source>
        <strain evidence="2">PB45.5</strain>
    </source>
</reference>
<evidence type="ECO:0000313" key="1">
    <source>
        <dbReference type="EMBL" id="OCA55628.1"/>
    </source>
</evidence>
<comment type="caution">
    <text evidence="1">The sequence shown here is derived from an EMBL/GenBank/DDBJ whole genome shotgun (WGS) entry which is preliminary data.</text>
</comment>
<dbReference type="EMBL" id="LOIC01000032">
    <property type="protein sequence ID" value="OCA55628.1"/>
    <property type="molecule type" value="Genomic_DNA"/>
</dbReference>
<dbReference type="PIRSF" id="PIRSF029636">
    <property type="entry name" value="UCP029636"/>
    <property type="match status" value="1"/>
</dbReference>
<organism evidence="1 2">
    <name type="scientific">Photorhabdus namnaonensis</name>
    <dbReference type="NCBI Taxonomy" id="1851568"/>
    <lineage>
        <taxon>Bacteria</taxon>
        <taxon>Pseudomonadati</taxon>
        <taxon>Pseudomonadota</taxon>
        <taxon>Gammaproteobacteria</taxon>
        <taxon>Enterobacterales</taxon>
        <taxon>Morganellaceae</taxon>
        <taxon>Photorhabdus</taxon>
    </lineage>
</organism>
<accession>A0A1B8YKI0</accession>
<dbReference type="PATRIC" id="fig|29488.15.peg.1378"/>